<feature type="compositionally biased region" description="Basic and acidic residues" evidence="1">
    <location>
        <begin position="11"/>
        <end position="22"/>
    </location>
</feature>
<gene>
    <name evidence="2" type="primary">PLESTB002412</name>
    <name evidence="2" type="ORF">PLESTB_001554900</name>
</gene>
<comment type="caution">
    <text evidence="2">The sequence shown here is derived from an EMBL/GenBank/DDBJ whole genome shotgun (WGS) entry which is preliminary data.</text>
</comment>
<feature type="region of interest" description="Disordered" evidence="1">
    <location>
        <begin position="1"/>
        <end position="31"/>
    </location>
</feature>
<proteinExistence type="predicted"/>
<keyword evidence="3" id="KW-1185">Reference proteome</keyword>
<dbReference type="Proteomes" id="UP001165080">
    <property type="component" value="Unassembled WGS sequence"/>
</dbReference>
<evidence type="ECO:0000256" key="1">
    <source>
        <dbReference type="SAM" id="MobiDB-lite"/>
    </source>
</evidence>
<accession>A0A9W6BX76</accession>
<feature type="region of interest" description="Disordered" evidence="1">
    <location>
        <begin position="43"/>
        <end position="85"/>
    </location>
</feature>
<feature type="compositionally biased region" description="Basic and acidic residues" evidence="1">
    <location>
        <begin position="55"/>
        <end position="64"/>
    </location>
</feature>
<sequence length="115" mass="12912">MRAQRRSGGGDGERAQQRRQDDCSTAEVEQSSWCGAIAQSRTTVWGRTQRKHGREARGSGDRAGGRRRPRRCWGGGRGDKEARGPAQGRLLPLWGLWGWLYGVRLPYYLLDLLSS</sequence>
<evidence type="ECO:0000313" key="2">
    <source>
        <dbReference type="EMBL" id="GLC59927.1"/>
    </source>
</evidence>
<dbReference type="EMBL" id="BRXU01000031">
    <property type="protein sequence ID" value="GLC59927.1"/>
    <property type="molecule type" value="Genomic_DNA"/>
</dbReference>
<name>A0A9W6BX76_9CHLO</name>
<reference evidence="2 3" key="1">
    <citation type="journal article" date="2023" name="Commun. Biol.">
        <title>Reorganization of the ancestral sex-determining regions during the evolution of trioecy in Pleodorina starrii.</title>
        <authorList>
            <person name="Takahashi K."/>
            <person name="Suzuki S."/>
            <person name="Kawai-Toyooka H."/>
            <person name="Yamamoto K."/>
            <person name="Hamaji T."/>
            <person name="Ootsuki R."/>
            <person name="Yamaguchi H."/>
            <person name="Kawachi M."/>
            <person name="Higashiyama T."/>
            <person name="Nozaki H."/>
        </authorList>
    </citation>
    <scope>NUCLEOTIDE SEQUENCE [LARGE SCALE GENOMIC DNA]</scope>
    <source>
        <strain evidence="2 3">NIES-4479</strain>
    </source>
</reference>
<dbReference type="AlphaFoldDB" id="A0A9W6BX76"/>
<organism evidence="2 3">
    <name type="scientific">Pleodorina starrii</name>
    <dbReference type="NCBI Taxonomy" id="330485"/>
    <lineage>
        <taxon>Eukaryota</taxon>
        <taxon>Viridiplantae</taxon>
        <taxon>Chlorophyta</taxon>
        <taxon>core chlorophytes</taxon>
        <taxon>Chlorophyceae</taxon>
        <taxon>CS clade</taxon>
        <taxon>Chlamydomonadales</taxon>
        <taxon>Volvocaceae</taxon>
        <taxon>Pleodorina</taxon>
    </lineage>
</organism>
<protein>
    <submittedName>
        <fullName evidence="2">Uncharacterized protein</fullName>
    </submittedName>
</protein>
<evidence type="ECO:0000313" key="3">
    <source>
        <dbReference type="Proteomes" id="UP001165080"/>
    </source>
</evidence>